<accession>A0A1V3BWB6</accession>
<gene>
    <name evidence="2" type="ORF">NOSIN_02425</name>
</gene>
<dbReference type="AlphaFoldDB" id="A0A1V3BWB6"/>
<name>A0A1V3BWB6_9ACTN</name>
<protein>
    <submittedName>
        <fullName evidence="2">Septum formation family protein</fullName>
    </submittedName>
</protein>
<dbReference type="RefSeq" id="WP_077689169.1">
    <property type="nucleotide sequence ID" value="NZ_MCOK01000001.1"/>
</dbReference>
<evidence type="ECO:0000313" key="3">
    <source>
        <dbReference type="Proteomes" id="UP000189004"/>
    </source>
</evidence>
<keyword evidence="3" id="KW-1185">Reference proteome</keyword>
<comment type="caution">
    <text evidence="2">The sequence shown here is derived from an EMBL/GenBank/DDBJ whole genome shotgun (WGS) entry which is preliminary data.</text>
</comment>
<proteinExistence type="predicted"/>
<dbReference type="OrthoDB" id="3628931at2"/>
<dbReference type="InterPro" id="IPR026004">
    <property type="entry name" value="Septum_form"/>
</dbReference>
<dbReference type="Pfam" id="PF13845">
    <property type="entry name" value="Septum_form"/>
    <property type="match status" value="1"/>
</dbReference>
<dbReference type="EMBL" id="MCOK01000001">
    <property type="protein sequence ID" value="OOC52821.1"/>
    <property type="molecule type" value="Genomic_DNA"/>
</dbReference>
<dbReference type="STRING" id="501010.NOSIN_02425"/>
<sequence>MSSVSPVLRTVGVSVLAAGAAFSLSGCGALISALGVGNVMDLNVGDCFSESEMNAALGGEEVSDIPLVDCAQEHDSEFFFSHEMTGEEFPGDGTVSTEAEEICYGDNFTSFVGVSYDESELYAAYLAPTQQTWDQLNDREILCYVTTVEPGGSGEPVTGTLEGANR</sequence>
<dbReference type="Proteomes" id="UP000189004">
    <property type="component" value="Unassembled WGS sequence"/>
</dbReference>
<organism evidence="2 3">
    <name type="scientific">Nocardiopsis sinuspersici</name>
    <dbReference type="NCBI Taxonomy" id="501010"/>
    <lineage>
        <taxon>Bacteria</taxon>
        <taxon>Bacillati</taxon>
        <taxon>Actinomycetota</taxon>
        <taxon>Actinomycetes</taxon>
        <taxon>Streptosporangiales</taxon>
        <taxon>Nocardiopsidaceae</taxon>
        <taxon>Nocardiopsis</taxon>
    </lineage>
</organism>
<feature type="domain" description="Septum formation-related" evidence="1">
    <location>
        <begin position="59"/>
        <end position="164"/>
    </location>
</feature>
<evidence type="ECO:0000313" key="2">
    <source>
        <dbReference type="EMBL" id="OOC52821.1"/>
    </source>
</evidence>
<evidence type="ECO:0000259" key="1">
    <source>
        <dbReference type="Pfam" id="PF13845"/>
    </source>
</evidence>
<reference evidence="3" key="1">
    <citation type="submission" date="2016-08" db="EMBL/GenBank/DDBJ databases">
        <authorList>
            <person name="Tokovenko B."/>
            <person name="Kalinowski J."/>
        </authorList>
    </citation>
    <scope>NUCLEOTIDE SEQUENCE [LARGE SCALE GENOMIC DNA]</scope>
    <source>
        <strain evidence="3">UTMC102</strain>
    </source>
</reference>